<sequence length="538" mass="59049">MDRSRPNVFHRGAAAFLACFQTLTLLGRNRDGGRGANLSVGIHTVSVAEKAKYRLVICYNKKKRRTAWKKVATHDWDFTAEFADSVPEEKKKVRVELQRKKKCKVKTIGVTTLDPTRALQEDGPVLVKDWYVFDPPKKGRQDKNVSLLEATVAVKGLKVERKTTQETGMRSPTPPSKENAKPEVRPESSAELKARDVTAETTCQAAGAEKLDTSVQDKLPAPSSGDNTECRPASTGATSGSPSSTTTNGAGDVKPSRIRTLFGFVAKKKSETIKSTDEGVTTKASDATNEETVAIEGQLKSSSDKKESQLAPKTAVQTAEEEKPGETGQDKPTVPPCGCVECTKLKSATSSTNSSTSLSPTISATDKSLTNGDGDAGHAKPKSERPSRFRQLVSFMKKDNSKATADQPPPQFTDPLCLDMMSCIRELWEDLIPKRAYSKELFDYANTLMAKLEAAAPHTKENTILKNLFAKVPDYTHYELPEMEGLSLQELNQIHKTTECLLDEEDRRATFIRRWLIDDICRVALEEAPKVLESTGPP</sequence>
<dbReference type="KEGG" id="bbel:109478964"/>
<feature type="region of interest" description="Disordered" evidence="1">
    <location>
        <begin position="273"/>
        <end position="336"/>
    </location>
</feature>
<feature type="region of interest" description="Disordered" evidence="1">
    <location>
        <begin position="159"/>
        <end position="254"/>
    </location>
</feature>
<name>A0A6P5A3N0_BRABE</name>
<feature type="compositionally biased region" description="Basic and acidic residues" evidence="1">
    <location>
        <begin position="320"/>
        <end position="329"/>
    </location>
</feature>
<organism evidence="2 3">
    <name type="scientific">Branchiostoma belcheri</name>
    <name type="common">Amphioxus</name>
    <dbReference type="NCBI Taxonomy" id="7741"/>
    <lineage>
        <taxon>Eukaryota</taxon>
        <taxon>Metazoa</taxon>
        <taxon>Chordata</taxon>
        <taxon>Cephalochordata</taxon>
        <taxon>Leptocardii</taxon>
        <taxon>Amphioxiformes</taxon>
        <taxon>Branchiostomatidae</taxon>
        <taxon>Branchiostoma</taxon>
    </lineage>
</organism>
<accession>A0A6P5A3N0</accession>
<reference evidence="3" key="1">
    <citation type="submission" date="2025-08" db="UniProtKB">
        <authorList>
            <consortium name="RefSeq"/>
        </authorList>
    </citation>
    <scope>IDENTIFICATION</scope>
    <source>
        <tissue evidence="3">Gonad</tissue>
    </source>
</reference>
<proteinExistence type="predicted"/>
<protein>
    <submittedName>
        <fullName evidence="3">Uncharacterized protein LOC109478964</fullName>
    </submittedName>
</protein>
<evidence type="ECO:0000256" key="1">
    <source>
        <dbReference type="SAM" id="MobiDB-lite"/>
    </source>
</evidence>
<feature type="compositionally biased region" description="Basic and acidic residues" evidence="1">
    <location>
        <begin position="178"/>
        <end position="198"/>
    </location>
</feature>
<feature type="compositionally biased region" description="Basic and acidic residues" evidence="1">
    <location>
        <begin position="375"/>
        <end position="387"/>
    </location>
</feature>
<dbReference type="Proteomes" id="UP000515135">
    <property type="component" value="Unplaced"/>
</dbReference>
<gene>
    <name evidence="3" type="primary">LOC109478964</name>
</gene>
<dbReference type="OrthoDB" id="10058995at2759"/>
<evidence type="ECO:0000313" key="2">
    <source>
        <dbReference type="Proteomes" id="UP000515135"/>
    </source>
</evidence>
<dbReference type="GeneID" id="109478964"/>
<keyword evidence="2" id="KW-1185">Reference proteome</keyword>
<evidence type="ECO:0000313" key="3">
    <source>
        <dbReference type="RefSeq" id="XP_019636351.1"/>
    </source>
</evidence>
<dbReference type="AlphaFoldDB" id="A0A6P5A3N0"/>
<feature type="compositionally biased region" description="Low complexity" evidence="1">
    <location>
        <begin position="232"/>
        <end position="247"/>
    </location>
</feature>
<feature type="compositionally biased region" description="Polar residues" evidence="1">
    <location>
        <begin position="278"/>
        <end position="291"/>
    </location>
</feature>
<dbReference type="RefSeq" id="XP_019636351.1">
    <property type="nucleotide sequence ID" value="XM_019780792.1"/>
</dbReference>
<feature type="region of interest" description="Disordered" evidence="1">
    <location>
        <begin position="349"/>
        <end position="388"/>
    </location>
</feature>
<feature type="compositionally biased region" description="Low complexity" evidence="1">
    <location>
        <begin position="349"/>
        <end position="365"/>
    </location>
</feature>